<proteinExistence type="predicted"/>
<dbReference type="RefSeq" id="WP_019470006.1">
    <property type="nucleotide sequence ID" value="NZ_BKAS01000001.1"/>
</dbReference>
<sequence>MNGEKKIDTLLEDYNKQLKKLFKYDKANALAFDNESRSKVAEQKGVFVIFENKTPIFVGQAGGFMTGFKFTQKDLYDKLGQFNSASDTGTTKFRKAYIEHHGLDEAEMKNIKANEKKLKFQYIKVKDNLAFINILEILALEYAKKNKIKLFNFPS</sequence>
<dbReference type="AlphaFoldDB" id="A0A0M2P6B0"/>
<reference evidence="1 2" key="1">
    <citation type="submission" date="2015-03" db="EMBL/GenBank/DDBJ databases">
        <title>Genome Assembly of Staphylococcus cohnii subsp. cohnii strain G22B2.</title>
        <authorList>
            <person name="Nair G."/>
            <person name="Kaur G."/>
            <person name="Khatri I."/>
            <person name="Singh N.K."/>
            <person name="Sathyabama S."/>
            <person name="Maurya S.K."/>
            <person name="Subramanian S."/>
            <person name="Agrewala J.N."/>
            <person name="Mayilraj S."/>
        </authorList>
    </citation>
    <scope>NUCLEOTIDE SEQUENCE [LARGE SCALE GENOMIC DNA]</scope>
    <source>
        <strain evidence="1 2">G22B2</strain>
    </source>
</reference>
<name>A0A0M2P6B0_STACC</name>
<dbReference type="GeneID" id="58096559"/>
<evidence type="ECO:0000313" key="2">
    <source>
        <dbReference type="Proteomes" id="UP000034455"/>
    </source>
</evidence>
<gene>
    <name evidence="1" type="ORF">UF66_1390</name>
</gene>
<dbReference type="PATRIC" id="fig|74704.6.peg.1425"/>
<organism evidence="1 2">
    <name type="scientific">Staphylococcus cohnii subsp. cohnii</name>
    <dbReference type="NCBI Taxonomy" id="74704"/>
    <lineage>
        <taxon>Bacteria</taxon>
        <taxon>Bacillati</taxon>
        <taxon>Bacillota</taxon>
        <taxon>Bacilli</taxon>
        <taxon>Bacillales</taxon>
        <taxon>Staphylococcaceae</taxon>
        <taxon>Staphylococcus</taxon>
        <taxon>Staphylococcus cohnii species complex</taxon>
    </lineage>
</organism>
<comment type="caution">
    <text evidence="1">The sequence shown here is derived from an EMBL/GenBank/DDBJ whole genome shotgun (WGS) entry which is preliminary data.</text>
</comment>
<accession>A0A0M2P6B0</accession>
<protein>
    <submittedName>
        <fullName evidence="1">Uncharacterized protein</fullName>
    </submittedName>
</protein>
<dbReference type="EMBL" id="LAKJ01000002">
    <property type="protein sequence ID" value="KKI65433.1"/>
    <property type="molecule type" value="Genomic_DNA"/>
</dbReference>
<evidence type="ECO:0000313" key="1">
    <source>
        <dbReference type="EMBL" id="KKI65433.1"/>
    </source>
</evidence>
<dbReference type="Proteomes" id="UP000034455">
    <property type="component" value="Unassembled WGS sequence"/>
</dbReference>